<feature type="region of interest" description="Disordered" evidence="1">
    <location>
        <begin position="1271"/>
        <end position="1369"/>
    </location>
</feature>
<gene>
    <name evidence="2" type="ORF">Hamer_G021867</name>
</gene>
<name>A0A8J5TI38_HOMAM</name>
<dbReference type="EMBL" id="JAHLQT010006264">
    <property type="protein sequence ID" value="KAG7175126.1"/>
    <property type="molecule type" value="Genomic_DNA"/>
</dbReference>
<feature type="region of interest" description="Disordered" evidence="1">
    <location>
        <begin position="293"/>
        <end position="332"/>
    </location>
</feature>
<accession>A0A8J5TI38</accession>
<evidence type="ECO:0000313" key="3">
    <source>
        <dbReference type="Proteomes" id="UP000747542"/>
    </source>
</evidence>
<keyword evidence="3" id="KW-1185">Reference proteome</keyword>
<feature type="compositionally biased region" description="Acidic residues" evidence="1">
    <location>
        <begin position="1131"/>
        <end position="1144"/>
    </location>
</feature>
<sequence length="1465" mass="165698">MSSTVKPPFLTPSPKVKNLYYYTGRVRAFWKDLIFFSDQRNVAVVNVRNLYIHGINVTAEDIARLEKLVLENEWDEAPEFHSYVDEYPSEVPPSWPYKLSGKGLWEAKCAWMGPTPEFVEIKHKNEIVFMPISYYTGKVLKCFQEKILFGDHRNNVMVNFDDFYVNGQRFTKKMANKFSQSFDTLIHAYIIKLKVLAGSSSKVIGPEPHLPTWPKQHYTADMWVAKFAWPGDLPEIVKSQVGRFQLIHMNQWDNVGQVPWVRYEQLHGFPFPSKDTKDYVIEREKPFILSEREMPSRVSEREKHSIVSVRGKPSTVTEDDEETGGSQTDLDPSFVPVEQEEGLMKGCLLLANHQQGLMTSFVDVIAFTKENFYINGELFRSHMSLSDFFKCRKIPLSAWVVPLEKPKIIFHIKVVWRAVCAWYGNAPRDLENIKKLYENGILAGKLVETEESDKTKIFTHFMGNITSLSFASGVLKSKVSSTHTVKIFFKRRSLYMYGYKFHSSCRLLDKLQILESFTWSVLAHPLPTGTLQYQAIALWQYQYQPFIMMKLFQIIADTINPSPEGDIDRHARDLSPVNDESDNHMSGWITWVSENCGILQSRSNQADSANVYFEKSVLYVDGELVPDHVKLSSIDRCRQYNIDARPIAPKFFQGLLVAMGATMVWIGKKPLLSESPPKAVSPSMNDGMNSPDENECHGMNGGHMDMEEYAKLKKWKKKPSAEVDDKDKNERLYNELHAVEGIIAGSVLVTNDQQGLMICFNSIVAFTIKNLYVDGERFEKTHTSLSEFFNKKKIAVRAWVVPLKEPKVLFNCHVVCEAVCAWIGREPPNLKSLESAHQQRLLNDTRNLKKSLYPEVVFSYFYGRLIRLSASSGLIGCETPHGEVAVAFWNKAVFLNGVKIHRGSDLQNYRNILTVSKWCVLGYSVAPMEILGRTVRYCAIAIWLYADQHKIGRELSQIIFARSQDLPFDVLPINVQKEVIKGNVIVEGTESGSEGKIMCGWIVYVKGNVGIVDCVTENTREKTYVVFQNTLMWIDSLAMETGVSLHSFDHLLQCTLYAYTPHVSQLDGYKITYIASMVWIGKKPQYILVGPNLTPVRLELRLKTASLVEEVDRKLAKISLTDTQLPRGEGDDGETQDRLEEDSEEPSHKYRGKHITGKIIQKHKGGGVAQWHSIQLEGEVYIGFSRSDVYIDLSPMTRRTKLAIIGSRPCNFYVVPVSHYEVGDYTISLLATCGWIGSKPSHIPPPGTQKSAIIDMSNVYVTPVNKTSFDDKSQAELSSPVPQQGICSKSTPNVNRLPESSLEEASGTHTQPGAVPKDRSPHVADKTGYLGPQNGYVSHVPKSSTYEKTSVTTHTSSVGSSTPSQPKDVGGMWNGLSRTHLKGSIIELHSNVGRLEGQKVLYNISESHIGTMKVQGVWIGDLKVDNMQTTTIYIKDCCIRLKFPSTCKNYLELLYSNILECPDED</sequence>
<feature type="compositionally biased region" description="Basic and acidic residues" evidence="1">
    <location>
        <begin position="1316"/>
        <end position="1325"/>
    </location>
</feature>
<proteinExistence type="predicted"/>
<reference evidence="2" key="1">
    <citation type="journal article" date="2021" name="Sci. Adv.">
        <title>The American lobster genome reveals insights on longevity, neural, and immune adaptations.</title>
        <authorList>
            <person name="Polinski J.M."/>
            <person name="Zimin A.V."/>
            <person name="Clark K.F."/>
            <person name="Kohn A.B."/>
            <person name="Sadowski N."/>
            <person name="Timp W."/>
            <person name="Ptitsyn A."/>
            <person name="Khanna P."/>
            <person name="Romanova D.Y."/>
            <person name="Williams P."/>
            <person name="Greenwood S.J."/>
            <person name="Moroz L.L."/>
            <person name="Walt D.R."/>
            <person name="Bodnar A.G."/>
        </authorList>
    </citation>
    <scope>NUCLEOTIDE SEQUENCE</scope>
    <source>
        <strain evidence="2">GMGI-L3</strain>
    </source>
</reference>
<evidence type="ECO:0000313" key="2">
    <source>
        <dbReference type="EMBL" id="KAG7175126.1"/>
    </source>
</evidence>
<protein>
    <submittedName>
        <fullName evidence="2">Uncharacterized protein</fullName>
    </submittedName>
</protein>
<organism evidence="2 3">
    <name type="scientific">Homarus americanus</name>
    <name type="common">American lobster</name>
    <dbReference type="NCBI Taxonomy" id="6706"/>
    <lineage>
        <taxon>Eukaryota</taxon>
        <taxon>Metazoa</taxon>
        <taxon>Ecdysozoa</taxon>
        <taxon>Arthropoda</taxon>
        <taxon>Crustacea</taxon>
        <taxon>Multicrustacea</taxon>
        <taxon>Malacostraca</taxon>
        <taxon>Eumalacostraca</taxon>
        <taxon>Eucarida</taxon>
        <taxon>Decapoda</taxon>
        <taxon>Pleocyemata</taxon>
        <taxon>Astacidea</taxon>
        <taxon>Nephropoidea</taxon>
        <taxon>Nephropidae</taxon>
        <taxon>Homarus</taxon>
    </lineage>
</organism>
<feature type="region of interest" description="Disordered" evidence="1">
    <location>
        <begin position="1122"/>
        <end position="1151"/>
    </location>
</feature>
<feature type="compositionally biased region" description="Polar residues" evidence="1">
    <location>
        <begin position="1275"/>
        <end position="1294"/>
    </location>
</feature>
<dbReference type="Proteomes" id="UP000747542">
    <property type="component" value="Unassembled WGS sequence"/>
</dbReference>
<feature type="compositionally biased region" description="Low complexity" evidence="1">
    <location>
        <begin position="1349"/>
        <end position="1362"/>
    </location>
</feature>
<comment type="caution">
    <text evidence="2">The sequence shown here is derived from an EMBL/GenBank/DDBJ whole genome shotgun (WGS) entry which is preliminary data.</text>
</comment>
<evidence type="ECO:0000256" key="1">
    <source>
        <dbReference type="SAM" id="MobiDB-lite"/>
    </source>
</evidence>
<feature type="compositionally biased region" description="Basic and acidic residues" evidence="1">
    <location>
        <begin position="293"/>
        <end position="305"/>
    </location>
</feature>